<comment type="catalytic activity">
    <reaction evidence="5">
        <text>Hydrolysis of proteins with broad specificity for peptide bonds, and a preference for a large uncharged residue in P1. Hydrolyzes peptide amides.</text>
        <dbReference type="EC" id="3.4.21.62"/>
    </reaction>
</comment>
<evidence type="ECO:0000256" key="7">
    <source>
        <dbReference type="PIRSR" id="PIRSR615500-1"/>
    </source>
</evidence>
<dbReference type="InterPro" id="IPR015500">
    <property type="entry name" value="Peptidase_S8_subtilisin-rel"/>
</dbReference>
<dbReference type="PANTHER" id="PTHR43806">
    <property type="entry name" value="PEPTIDASE S8"/>
    <property type="match status" value="1"/>
</dbReference>
<name>A0A9X8DR83_APHAT</name>
<dbReference type="Pfam" id="PF00082">
    <property type="entry name" value="Peptidase_S8"/>
    <property type="match status" value="1"/>
</dbReference>
<comment type="caution">
    <text evidence="10">The sequence shown here is derived from an EMBL/GenBank/DDBJ whole genome shotgun (WGS) entry which is preliminary data.</text>
</comment>
<evidence type="ECO:0000256" key="5">
    <source>
        <dbReference type="ARBA" id="ARBA00023529"/>
    </source>
</evidence>
<evidence type="ECO:0000256" key="2">
    <source>
        <dbReference type="ARBA" id="ARBA00022670"/>
    </source>
</evidence>
<gene>
    <name evidence="10" type="ORF">DYB28_014632</name>
</gene>
<dbReference type="GO" id="GO:0006508">
    <property type="term" value="P:proteolysis"/>
    <property type="evidence" value="ECO:0007669"/>
    <property type="project" value="UniProtKB-KW"/>
</dbReference>
<dbReference type="AlphaFoldDB" id="A0A9X8DR83"/>
<accession>A0A9X8DR83</accession>
<keyword evidence="2 8" id="KW-0645">Protease</keyword>
<evidence type="ECO:0000256" key="4">
    <source>
        <dbReference type="ARBA" id="ARBA00022825"/>
    </source>
</evidence>
<organism evidence="10 11">
    <name type="scientific">Aphanomyces astaci</name>
    <name type="common">Crayfish plague agent</name>
    <dbReference type="NCBI Taxonomy" id="112090"/>
    <lineage>
        <taxon>Eukaryota</taxon>
        <taxon>Sar</taxon>
        <taxon>Stramenopiles</taxon>
        <taxon>Oomycota</taxon>
        <taxon>Saprolegniomycetes</taxon>
        <taxon>Saprolegniales</taxon>
        <taxon>Verrucalvaceae</taxon>
        <taxon>Aphanomyces</taxon>
    </lineage>
</organism>
<evidence type="ECO:0000256" key="1">
    <source>
        <dbReference type="ARBA" id="ARBA00011073"/>
    </source>
</evidence>
<evidence type="ECO:0000256" key="6">
    <source>
        <dbReference type="ARBA" id="ARBA00023619"/>
    </source>
</evidence>
<sequence length="565" mass="61238">DHDNLLSFQFASNCIMVKPTFIAAFAALATAKIAPSVHHHLESNEDVDVVVEFKGGNQRALETARLERASFKDRGSGIDHVRSLLESNMETSQRAAIELLSLQPKSFTTRVESFYINGNMHVYGANRIVLDELAKLDNVVRIRQPLTAQLSLVGFDDDDTDVGVAQGWADNNATSTRAANEWGVNLINAPAVWSNGNRGDGIVVGIIDTGAIHTHDDLKGNWRSTYGWFDPTDKSPTPIDTHGHGTHVAGSAVGQNGIGVAPGATWIACRGCPTPQCSEAALIACAQWMLCPTDATGKNPKCELAPDVINNSWGNVGNSNNFQAVVDAWRAADIIPVFCNGNDGSKCSRTWTPADYKNVIAVGNVGTDDKLFTESSRGPTADGRIKPDVSAPGTRIRSAWNTGNSAYQTMTGTSMASPLVAGAIALYLNANKGAKYDQVYKAFTTTAETATLTPNNQNCGGVSDSKYPNNNYGSMDPRHQYPPSVPFFPYDVVAIAIETQHVRSVDPRHQYPPSVPFFPDDVVPRYTPSVPYFAFDALPAVHLQWLHWLLFCIDEHLFASRVESS</sequence>
<evidence type="ECO:0000256" key="3">
    <source>
        <dbReference type="ARBA" id="ARBA00022801"/>
    </source>
</evidence>
<feature type="non-terminal residue" evidence="10">
    <location>
        <position position="1"/>
    </location>
</feature>
<keyword evidence="4 8" id="KW-0720">Serine protease</keyword>
<dbReference type="EC" id="3.4.21.62" evidence="6"/>
<dbReference type="GO" id="GO:0004252">
    <property type="term" value="F:serine-type endopeptidase activity"/>
    <property type="evidence" value="ECO:0007669"/>
    <property type="project" value="UniProtKB-UniRule"/>
</dbReference>
<dbReference type="EMBL" id="QUTI01034242">
    <property type="protein sequence ID" value="RLO02190.1"/>
    <property type="molecule type" value="Genomic_DNA"/>
</dbReference>
<dbReference type="InterPro" id="IPR000209">
    <property type="entry name" value="Peptidase_S8/S53_dom"/>
</dbReference>
<dbReference type="PROSITE" id="PS51892">
    <property type="entry name" value="SUBTILASE"/>
    <property type="match status" value="1"/>
</dbReference>
<dbReference type="PROSITE" id="PS00138">
    <property type="entry name" value="SUBTILASE_SER"/>
    <property type="match status" value="1"/>
</dbReference>
<evidence type="ECO:0000313" key="11">
    <source>
        <dbReference type="Proteomes" id="UP000275652"/>
    </source>
</evidence>
<evidence type="ECO:0000259" key="9">
    <source>
        <dbReference type="Pfam" id="PF00082"/>
    </source>
</evidence>
<dbReference type="PROSITE" id="PS00137">
    <property type="entry name" value="SUBTILASE_HIS"/>
    <property type="match status" value="1"/>
</dbReference>
<proteinExistence type="inferred from homology"/>
<feature type="active site" description="Charge relay system" evidence="7 8">
    <location>
        <position position="208"/>
    </location>
</feature>
<dbReference type="InterPro" id="IPR036852">
    <property type="entry name" value="Peptidase_S8/S53_dom_sf"/>
</dbReference>
<dbReference type="Proteomes" id="UP000275652">
    <property type="component" value="Unassembled WGS sequence"/>
</dbReference>
<evidence type="ECO:0000256" key="8">
    <source>
        <dbReference type="PROSITE-ProRule" id="PRU01240"/>
    </source>
</evidence>
<keyword evidence="3 8" id="KW-0378">Hydrolase</keyword>
<dbReference type="SUPFAM" id="SSF52743">
    <property type="entry name" value="Subtilisin-like"/>
    <property type="match status" value="1"/>
</dbReference>
<comment type="similarity">
    <text evidence="1 8">Belongs to the peptidase S8 family.</text>
</comment>
<feature type="active site" description="Charge relay system" evidence="7 8">
    <location>
        <position position="414"/>
    </location>
</feature>
<dbReference type="PANTHER" id="PTHR43806:SF67">
    <property type="entry name" value="EGF-LIKE DOMAIN-CONTAINING PROTEIN"/>
    <property type="match status" value="1"/>
</dbReference>
<dbReference type="PRINTS" id="PR00723">
    <property type="entry name" value="SUBTILISIN"/>
</dbReference>
<feature type="active site" description="Charge relay system" evidence="7 8">
    <location>
        <position position="244"/>
    </location>
</feature>
<dbReference type="InterPro" id="IPR022398">
    <property type="entry name" value="Peptidase_S8_His-AS"/>
</dbReference>
<protein>
    <recommendedName>
        <fullName evidence="6">subtilisin</fullName>
        <ecNumber evidence="6">3.4.21.62</ecNumber>
    </recommendedName>
</protein>
<feature type="domain" description="Peptidase S8/S53" evidence="9">
    <location>
        <begin position="199"/>
        <end position="451"/>
    </location>
</feature>
<evidence type="ECO:0000313" key="10">
    <source>
        <dbReference type="EMBL" id="RLO02190.1"/>
    </source>
</evidence>
<dbReference type="InterPro" id="IPR050131">
    <property type="entry name" value="Peptidase_S8_subtilisin-like"/>
</dbReference>
<dbReference type="InterPro" id="IPR023828">
    <property type="entry name" value="Peptidase_S8_Ser-AS"/>
</dbReference>
<dbReference type="Gene3D" id="3.40.50.200">
    <property type="entry name" value="Peptidase S8/S53 domain"/>
    <property type="match status" value="1"/>
</dbReference>
<reference evidence="10 11" key="1">
    <citation type="journal article" date="2018" name="J. Invertebr. Pathol.">
        <title>New genotyping method for the causative agent of crayfish plague (Aphanomyces astaci) based on whole genome data.</title>
        <authorList>
            <person name="Minardi D."/>
            <person name="Studholme D.J."/>
            <person name="van der Giezen M."/>
            <person name="Pretto T."/>
            <person name="Oidtmann B."/>
        </authorList>
    </citation>
    <scope>NUCLEOTIDE SEQUENCE [LARGE SCALE GENOMIC DNA]</scope>
    <source>
        <strain evidence="10 11">KB13</strain>
    </source>
</reference>